<dbReference type="GO" id="GO:0005886">
    <property type="term" value="C:plasma membrane"/>
    <property type="evidence" value="ECO:0007669"/>
    <property type="project" value="UniProtKB-SubCell"/>
</dbReference>
<dbReference type="GO" id="GO:0055085">
    <property type="term" value="P:transmembrane transport"/>
    <property type="evidence" value="ECO:0007669"/>
    <property type="project" value="TreeGrafter"/>
</dbReference>
<evidence type="ECO:0000256" key="8">
    <source>
        <dbReference type="SAM" id="Phobius"/>
    </source>
</evidence>
<evidence type="ECO:0000256" key="1">
    <source>
        <dbReference type="ARBA" id="ARBA00004651"/>
    </source>
</evidence>
<evidence type="ECO:0000313" key="10">
    <source>
        <dbReference type="Proteomes" id="UP000509367"/>
    </source>
</evidence>
<gene>
    <name evidence="9" type="ORF">HTY61_07970</name>
</gene>
<feature type="transmembrane region" description="Helical" evidence="8">
    <location>
        <begin position="188"/>
        <end position="208"/>
    </location>
</feature>
<keyword evidence="6 8" id="KW-1133">Transmembrane helix</keyword>
<evidence type="ECO:0000256" key="7">
    <source>
        <dbReference type="ARBA" id="ARBA00023136"/>
    </source>
</evidence>
<dbReference type="PANTHER" id="PTHR21716">
    <property type="entry name" value="TRANSMEMBRANE PROTEIN"/>
    <property type="match status" value="1"/>
</dbReference>
<dbReference type="AlphaFoldDB" id="A0A6N1VMB7"/>
<keyword evidence="3" id="KW-0813">Transport</keyword>
<keyword evidence="4" id="KW-1003">Cell membrane</keyword>
<protein>
    <submittedName>
        <fullName evidence="9">AI-2E family transporter</fullName>
    </submittedName>
</protein>
<feature type="transmembrane region" description="Helical" evidence="8">
    <location>
        <begin position="250"/>
        <end position="276"/>
    </location>
</feature>
<comment type="subcellular location">
    <subcellularLocation>
        <location evidence="1">Cell membrane</location>
        <topology evidence="1">Multi-pass membrane protein</topology>
    </subcellularLocation>
</comment>
<sequence>MPDRGVCGRLWSLGGREDPSRDGKKGWTQVTEHISTASLKRQAVFWLATVGTLVLFLYVFRAVLLPFLAGLALAYFMDPVADFLERRGLSRLAATVFILLAFLVLFIIALAVIVPILATQANELLARLPGYIAQLQGLIASLSVETTWLAEHVGIDVDSLQSSLDELVAQGAGFLTTLFQGIWSSGKAIVDIAGLLVVAPVVAFYMLLDWDKMVARVDSWVPRDHVDTVRRLAADVDRAIAGFVRGQGTVCLILGLFYAIGLTVAGLNFGLLIGLFAGLISFIPYVGSMVGLVLSVGVALVQFWPDWIMIVVIAGVFFAGQFLEGNFLQPKLVGGSVGLHPVWLMFALFAFGTLFGFTGLLVAVPAAAAVGVLVRFAIEKYLDSDLYIGSSEASDDASAVD</sequence>
<keyword evidence="7 8" id="KW-0472">Membrane</keyword>
<evidence type="ECO:0000256" key="4">
    <source>
        <dbReference type="ARBA" id="ARBA00022475"/>
    </source>
</evidence>
<keyword evidence="10" id="KW-1185">Reference proteome</keyword>
<evidence type="ECO:0000256" key="5">
    <source>
        <dbReference type="ARBA" id="ARBA00022692"/>
    </source>
</evidence>
<proteinExistence type="inferred from homology"/>
<evidence type="ECO:0000256" key="6">
    <source>
        <dbReference type="ARBA" id="ARBA00022989"/>
    </source>
</evidence>
<dbReference type="Pfam" id="PF01594">
    <property type="entry name" value="AI-2E_transport"/>
    <property type="match status" value="1"/>
</dbReference>
<organism evidence="9 10">
    <name type="scientific">Oricola thermophila</name>
    <dbReference type="NCBI Taxonomy" id="2742145"/>
    <lineage>
        <taxon>Bacteria</taxon>
        <taxon>Pseudomonadati</taxon>
        <taxon>Pseudomonadota</taxon>
        <taxon>Alphaproteobacteria</taxon>
        <taxon>Hyphomicrobiales</taxon>
        <taxon>Ahrensiaceae</taxon>
        <taxon>Oricola</taxon>
    </lineage>
</organism>
<comment type="similarity">
    <text evidence="2">Belongs to the autoinducer-2 exporter (AI-2E) (TC 2.A.86) family.</text>
</comment>
<dbReference type="PANTHER" id="PTHR21716:SF53">
    <property type="entry name" value="PERMEASE PERM-RELATED"/>
    <property type="match status" value="1"/>
</dbReference>
<feature type="transmembrane region" description="Helical" evidence="8">
    <location>
        <begin position="282"/>
        <end position="300"/>
    </location>
</feature>
<feature type="transmembrane region" description="Helical" evidence="8">
    <location>
        <begin position="343"/>
        <end position="374"/>
    </location>
</feature>
<reference evidence="9 10" key="1">
    <citation type="submission" date="2020-06" db="EMBL/GenBank/DDBJ databases">
        <title>Oricola thermophila sp. nov. isolated from a tidal sediments.</title>
        <authorList>
            <person name="Kwon K.K."/>
            <person name="Yang S.-H."/>
            <person name="Park M.-J."/>
        </authorList>
    </citation>
    <scope>NUCLEOTIDE SEQUENCE [LARGE SCALE GENOMIC DNA]</scope>
    <source>
        <strain evidence="9 10">MEBiC13590</strain>
    </source>
</reference>
<feature type="transmembrane region" description="Helical" evidence="8">
    <location>
        <begin position="307"/>
        <end position="323"/>
    </location>
</feature>
<dbReference type="KEGG" id="orm:HTY61_07970"/>
<evidence type="ECO:0000313" key="9">
    <source>
        <dbReference type="EMBL" id="QKV20582.1"/>
    </source>
</evidence>
<evidence type="ECO:0000256" key="3">
    <source>
        <dbReference type="ARBA" id="ARBA00022448"/>
    </source>
</evidence>
<dbReference type="InterPro" id="IPR002549">
    <property type="entry name" value="AI-2E-like"/>
</dbReference>
<name>A0A6N1VMB7_9HYPH</name>
<dbReference type="Proteomes" id="UP000509367">
    <property type="component" value="Chromosome"/>
</dbReference>
<dbReference type="EMBL" id="CP054836">
    <property type="protein sequence ID" value="QKV20582.1"/>
    <property type="molecule type" value="Genomic_DNA"/>
</dbReference>
<keyword evidence="5 8" id="KW-0812">Transmembrane</keyword>
<evidence type="ECO:0000256" key="2">
    <source>
        <dbReference type="ARBA" id="ARBA00009773"/>
    </source>
</evidence>
<accession>A0A6N1VMB7</accession>
<feature type="transmembrane region" description="Helical" evidence="8">
    <location>
        <begin position="96"/>
        <end position="118"/>
    </location>
</feature>